<dbReference type="InterPro" id="IPR019074">
    <property type="entry name" value="YabQ"/>
</dbReference>
<dbReference type="AlphaFoldDB" id="A0A174ZFZ0"/>
<keyword evidence="1" id="KW-0472">Membrane</keyword>
<feature type="transmembrane region" description="Helical" evidence="1">
    <location>
        <begin position="72"/>
        <end position="92"/>
    </location>
</feature>
<dbReference type="NCBIfam" id="TIGR02893">
    <property type="entry name" value="spore_yabQ"/>
    <property type="match status" value="1"/>
</dbReference>
<dbReference type="EMBL" id="CZBY01000004">
    <property type="protein sequence ID" value="CUQ83809.1"/>
    <property type="molecule type" value="Genomic_DNA"/>
</dbReference>
<evidence type="ECO:0000313" key="3">
    <source>
        <dbReference type="Proteomes" id="UP000095662"/>
    </source>
</evidence>
<feature type="transmembrane region" description="Helical" evidence="1">
    <location>
        <begin position="6"/>
        <end position="28"/>
    </location>
</feature>
<organism evidence="2 3">
    <name type="scientific">[Eubacterium] siraeum</name>
    <dbReference type="NCBI Taxonomy" id="39492"/>
    <lineage>
        <taxon>Bacteria</taxon>
        <taxon>Bacillati</taxon>
        <taxon>Bacillota</taxon>
        <taxon>Clostridia</taxon>
        <taxon>Eubacteriales</taxon>
        <taxon>Oscillospiraceae</taxon>
        <taxon>Oscillospiraceae incertae sedis</taxon>
    </lineage>
</organism>
<keyword evidence="1" id="KW-1133">Transmembrane helix</keyword>
<dbReference type="Pfam" id="PF09578">
    <property type="entry name" value="Spore_YabQ"/>
    <property type="match status" value="1"/>
</dbReference>
<sequence>MNEETSLMWQIACFCVCGALLGVLYEPLRILRLIIPHHSFITGVEDTAYLSLCGVVLFGLSMETGNGNFRLSYLLAAFVGGVVYFLTAGRLIKIIYSAVIKTVFKAVKLIGRKLLRPVIRCFVSIAHKLMLPFVKLYENIDAKMKKHKADLKTSPEMLYNNTNNHGRNEMSVGNRIEGKIGKIQ</sequence>
<dbReference type="Proteomes" id="UP000095662">
    <property type="component" value="Unassembled WGS sequence"/>
</dbReference>
<dbReference type="STRING" id="39492.ERS852540_00762"/>
<evidence type="ECO:0000313" key="2">
    <source>
        <dbReference type="EMBL" id="CUQ83809.1"/>
    </source>
</evidence>
<gene>
    <name evidence="2" type="ORF">ERS852540_00762</name>
</gene>
<accession>A0A174ZFZ0</accession>
<dbReference type="OrthoDB" id="9801633at2"/>
<name>A0A174ZFZ0_9FIRM</name>
<keyword evidence="1" id="KW-0812">Transmembrane</keyword>
<proteinExistence type="predicted"/>
<reference evidence="2 3" key="1">
    <citation type="submission" date="2015-09" db="EMBL/GenBank/DDBJ databases">
        <authorList>
            <consortium name="Pathogen Informatics"/>
        </authorList>
    </citation>
    <scope>NUCLEOTIDE SEQUENCE [LARGE SCALE GENOMIC DNA]</scope>
    <source>
        <strain evidence="2 3">2789STDY5834928</strain>
    </source>
</reference>
<protein>
    <submittedName>
        <fullName evidence="2">Spore cortex biosynthesis protein YabQ</fullName>
    </submittedName>
</protein>
<feature type="transmembrane region" description="Helical" evidence="1">
    <location>
        <begin position="40"/>
        <end position="60"/>
    </location>
</feature>
<evidence type="ECO:0000256" key="1">
    <source>
        <dbReference type="SAM" id="Phobius"/>
    </source>
</evidence>